<dbReference type="RefSeq" id="WP_382398148.1">
    <property type="nucleotide sequence ID" value="NZ_JBHSWH010000001.1"/>
</dbReference>
<dbReference type="InterPro" id="IPR021005">
    <property type="entry name" value="Znf_CGNR"/>
</dbReference>
<gene>
    <name evidence="2" type="ORF">ACFQDH_02500</name>
</gene>
<dbReference type="Pfam" id="PF11706">
    <property type="entry name" value="zf-CGNR"/>
    <property type="match status" value="1"/>
</dbReference>
<evidence type="ECO:0000259" key="1">
    <source>
        <dbReference type="Pfam" id="PF11706"/>
    </source>
</evidence>
<sequence>MSTPWTIEVDGVVLPKPLSGHPALELCNTRAGWHGPPDPRGEYLRSYDALALLAVTTGVISADTGDALRQHAAKDPGGVEHTLDRTRKLRADLYSAFTESPSAAARHRLADAISAAHSRQRFVVDIDSAQWEFSGHGTLKDPLDAFLIEAGALLTDDRRELITACPGEDCGWLFLNTSRRRRWCQMSVCGNRAKQAAFAQRQRD</sequence>
<accession>A0ABW2ABF7</accession>
<keyword evidence="3" id="KW-1185">Reference proteome</keyword>
<dbReference type="EMBL" id="JBHSWH010000001">
    <property type="protein sequence ID" value="MFC6704170.1"/>
    <property type="molecule type" value="Genomic_DNA"/>
</dbReference>
<organism evidence="2 3">
    <name type="scientific">Flexivirga alba</name>
    <dbReference type="NCBI Taxonomy" id="702742"/>
    <lineage>
        <taxon>Bacteria</taxon>
        <taxon>Bacillati</taxon>
        <taxon>Actinomycetota</taxon>
        <taxon>Actinomycetes</taxon>
        <taxon>Micrococcales</taxon>
        <taxon>Dermacoccaceae</taxon>
        <taxon>Flexivirga</taxon>
    </lineage>
</organism>
<feature type="domain" description="Zinc finger CGNR" evidence="1">
    <location>
        <begin position="163"/>
        <end position="202"/>
    </location>
</feature>
<dbReference type="Gene3D" id="1.10.3300.10">
    <property type="entry name" value="Jann2411-like domain"/>
    <property type="match status" value="1"/>
</dbReference>
<proteinExistence type="predicted"/>
<dbReference type="PANTHER" id="PTHR35525:SF3">
    <property type="entry name" value="BLL6575 PROTEIN"/>
    <property type="match status" value="1"/>
</dbReference>
<reference evidence="3" key="1">
    <citation type="journal article" date="2019" name="Int. J. Syst. Evol. Microbiol.">
        <title>The Global Catalogue of Microorganisms (GCM) 10K type strain sequencing project: providing services to taxonomists for standard genome sequencing and annotation.</title>
        <authorList>
            <consortium name="The Broad Institute Genomics Platform"/>
            <consortium name="The Broad Institute Genome Sequencing Center for Infectious Disease"/>
            <person name="Wu L."/>
            <person name="Ma J."/>
        </authorList>
    </citation>
    <scope>NUCLEOTIDE SEQUENCE [LARGE SCALE GENOMIC DNA]</scope>
    <source>
        <strain evidence="3">CCUG 58127</strain>
    </source>
</reference>
<dbReference type="InterPro" id="IPR010852">
    <property type="entry name" value="ABATE"/>
</dbReference>
<comment type="caution">
    <text evidence="2">The sequence shown here is derived from an EMBL/GenBank/DDBJ whole genome shotgun (WGS) entry which is preliminary data.</text>
</comment>
<evidence type="ECO:0000313" key="3">
    <source>
        <dbReference type="Proteomes" id="UP001596298"/>
    </source>
</evidence>
<name>A0ABW2ABF7_9MICO</name>
<dbReference type="Proteomes" id="UP001596298">
    <property type="component" value="Unassembled WGS sequence"/>
</dbReference>
<dbReference type="SUPFAM" id="SSF160904">
    <property type="entry name" value="Jann2411-like"/>
    <property type="match status" value="1"/>
</dbReference>
<dbReference type="Pfam" id="PF07336">
    <property type="entry name" value="ABATE"/>
    <property type="match status" value="1"/>
</dbReference>
<evidence type="ECO:0000313" key="2">
    <source>
        <dbReference type="EMBL" id="MFC6704170.1"/>
    </source>
</evidence>
<protein>
    <submittedName>
        <fullName evidence="2">CGNR zinc finger domain-containing protein</fullName>
    </submittedName>
</protein>
<dbReference type="PANTHER" id="PTHR35525">
    <property type="entry name" value="BLL6575 PROTEIN"/>
    <property type="match status" value="1"/>
</dbReference>
<dbReference type="InterPro" id="IPR023286">
    <property type="entry name" value="ABATE_dom_sf"/>
</dbReference>